<evidence type="ECO:0000313" key="3">
    <source>
        <dbReference type="Proteomes" id="UP000315112"/>
    </source>
</evidence>
<dbReference type="EMBL" id="CP046904">
    <property type="protein sequence ID" value="QGZ42661.1"/>
    <property type="molecule type" value="Genomic_DNA"/>
</dbReference>
<dbReference type="InterPro" id="IPR010732">
    <property type="entry name" value="T6SS_TssG-like"/>
</dbReference>
<dbReference type="Proteomes" id="UP000315112">
    <property type="component" value="Unassembled WGS sequence"/>
</dbReference>
<protein>
    <submittedName>
        <fullName evidence="1">Type VI secretion system baseplate subunit TssG</fullName>
    </submittedName>
    <submittedName>
        <fullName evidence="2">Type VI secretion system protein ImpH</fullName>
    </submittedName>
</protein>
<dbReference type="PANTHER" id="PTHR35564:SF4">
    <property type="entry name" value="CYTOPLASMIC PROTEIN"/>
    <property type="match status" value="1"/>
</dbReference>
<accession>A0A562PH71</accession>
<evidence type="ECO:0000313" key="2">
    <source>
        <dbReference type="EMBL" id="TWI43822.1"/>
    </source>
</evidence>
<dbReference type="RefSeq" id="WP_145880159.1">
    <property type="nucleotide sequence ID" value="NZ_CP046904.1"/>
</dbReference>
<sequence length="327" mass="34433">MSDLIAQLRRAPYGFDLFQAISLLERSEPARAAVGTSAGIDEAVRLAGQTDFAFPASDVASVRNSASAGPALTLRTAALTLAGGHGPLATPFAELLLERRRQRDHAGLDFLDIFNGRLLGFWYRGRSKRHLALRPHAQDSAALVRALDALSGLGLAEGVRGPDGAPAWLRHASLQGAAPRSLATLLAVLRDRTGIAFDGRQMVGRWRELAPRDRARLGAHSLGGGSSLGARGWDQAAAIALTTPPLAPAPFAALLPAGAQHGLLAWLVARHLQQDIAVTLRPTLAIQPATRLGVGQALPPRLGHSAWLCSAGVSGATYTQPVFTLRS</sequence>
<evidence type="ECO:0000313" key="1">
    <source>
        <dbReference type="EMBL" id="QGZ42661.1"/>
    </source>
</evidence>
<reference evidence="1 4" key="3">
    <citation type="submission" date="2019-12" db="EMBL/GenBank/DDBJ databases">
        <title>Draft Genome Sequences of Six Type Strains of the Genus Massilia.</title>
        <authorList>
            <person name="Miess H."/>
            <person name="Frediansyah A."/>
            <person name="Goeker M."/>
            <person name="Gross H."/>
        </authorList>
    </citation>
    <scope>NUCLEOTIDE SEQUENCE [LARGE SCALE GENOMIC DNA]</scope>
    <source>
        <strain evidence="1 4">DSM 26639</strain>
    </source>
</reference>
<dbReference type="Pfam" id="PF06996">
    <property type="entry name" value="T6SS_TssG"/>
    <property type="match status" value="1"/>
</dbReference>
<dbReference type="EMBL" id="VLKW01000011">
    <property type="protein sequence ID" value="TWI43822.1"/>
    <property type="molecule type" value="Genomic_DNA"/>
</dbReference>
<keyword evidence="4" id="KW-1185">Reference proteome</keyword>
<reference evidence="2" key="2">
    <citation type="submission" date="2019-07" db="EMBL/GenBank/DDBJ databases">
        <authorList>
            <person name="Whitman W."/>
            <person name="Huntemann M."/>
            <person name="Clum A."/>
            <person name="Pillay M."/>
            <person name="Palaniappan K."/>
            <person name="Varghese N."/>
            <person name="Mikhailova N."/>
            <person name="Stamatis D."/>
            <person name="Reddy T."/>
            <person name="Daum C."/>
            <person name="Shapiro N."/>
            <person name="Ivanova N."/>
            <person name="Kyrpides N."/>
            <person name="Woyke T."/>
        </authorList>
    </citation>
    <scope>NUCLEOTIDE SEQUENCE</scope>
    <source>
        <strain evidence="2">CGMCC 1.10685</strain>
    </source>
</reference>
<evidence type="ECO:0000313" key="4">
    <source>
        <dbReference type="Proteomes" id="UP000437862"/>
    </source>
</evidence>
<name>A0A562PH71_9BURK</name>
<reference evidence="2 3" key="1">
    <citation type="journal article" date="2015" name="Stand. Genomic Sci.">
        <title>Genomic Encyclopedia of Bacterial and Archaeal Type Strains, Phase III: the genomes of soil and plant-associated and newly described type strains.</title>
        <authorList>
            <person name="Whitman W.B."/>
            <person name="Woyke T."/>
            <person name="Klenk H.P."/>
            <person name="Zhou Y."/>
            <person name="Lilburn T.G."/>
            <person name="Beck B.J."/>
            <person name="De Vos P."/>
            <person name="Vandamme P."/>
            <person name="Eisen J.A."/>
            <person name="Garrity G."/>
            <person name="Hugenholtz P."/>
            <person name="Kyrpides N.C."/>
        </authorList>
    </citation>
    <scope>NUCLEOTIDE SEQUENCE [LARGE SCALE GENOMIC DNA]</scope>
    <source>
        <strain evidence="2 3">CGMCC 1.10685</strain>
    </source>
</reference>
<dbReference type="AlphaFoldDB" id="A0A562PH71"/>
<dbReference type="Proteomes" id="UP000437862">
    <property type="component" value="Chromosome"/>
</dbReference>
<dbReference type="PANTHER" id="PTHR35564">
    <property type="match status" value="1"/>
</dbReference>
<dbReference type="OrthoDB" id="1523296at2"/>
<dbReference type="NCBIfam" id="TIGR03347">
    <property type="entry name" value="VI_chp_1"/>
    <property type="match status" value="1"/>
</dbReference>
<proteinExistence type="predicted"/>
<organism evidence="2 3">
    <name type="scientific">Pseudoduganella flava</name>
    <dbReference type="NCBI Taxonomy" id="871742"/>
    <lineage>
        <taxon>Bacteria</taxon>
        <taxon>Pseudomonadati</taxon>
        <taxon>Pseudomonadota</taxon>
        <taxon>Betaproteobacteria</taxon>
        <taxon>Burkholderiales</taxon>
        <taxon>Oxalobacteraceae</taxon>
        <taxon>Telluria group</taxon>
        <taxon>Pseudoduganella</taxon>
    </lineage>
</organism>
<gene>
    <name evidence="1" type="primary">tssG</name>
    <name evidence="1" type="ORF">GO485_28920</name>
    <name evidence="2" type="ORF">IP92_04876</name>
</gene>